<dbReference type="PANTHER" id="PTHR43877">
    <property type="entry name" value="AMINOALKYLPHOSPHONATE N-ACETYLTRANSFERASE-RELATED-RELATED"/>
    <property type="match status" value="1"/>
</dbReference>
<dbReference type="GO" id="GO:0016747">
    <property type="term" value="F:acyltransferase activity, transferring groups other than amino-acyl groups"/>
    <property type="evidence" value="ECO:0007669"/>
    <property type="project" value="InterPro"/>
</dbReference>
<dbReference type="KEGG" id="abaw:D5400_14345"/>
<dbReference type="PANTHER" id="PTHR43877:SF2">
    <property type="entry name" value="AMINOALKYLPHOSPHONATE N-ACETYLTRANSFERASE-RELATED"/>
    <property type="match status" value="1"/>
</dbReference>
<dbReference type="Pfam" id="PF00583">
    <property type="entry name" value="Acetyltransf_1"/>
    <property type="match status" value="1"/>
</dbReference>
<evidence type="ECO:0000259" key="3">
    <source>
        <dbReference type="PROSITE" id="PS51186"/>
    </source>
</evidence>
<dbReference type="CDD" id="cd04301">
    <property type="entry name" value="NAT_SF"/>
    <property type="match status" value="1"/>
</dbReference>
<dbReference type="PROSITE" id="PS51186">
    <property type="entry name" value="GNAT"/>
    <property type="match status" value="1"/>
</dbReference>
<accession>A0A3S9B5U1</accession>
<protein>
    <submittedName>
        <fullName evidence="4">GNAT family N-acetyltransferase</fullName>
    </submittedName>
</protein>
<evidence type="ECO:0000313" key="5">
    <source>
        <dbReference type="Proteomes" id="UP000268192"/>
    </source>
</evidence>
<keyword evidence="1 4" id="KW-0808">Transferase</keyword>
<organism evidence="4 5">
    <name type="scientific">Georhizobium profundi</name>
    <dbReference type="NCBI Taxonomy" id="2341112"/>
    <lineage>
        <taxon>Bacteria</taxon>
        <taxon>Pseudomonadati</taxon>
        <taxon>Pseudomonadota</taxon>
        <taxon>Alphaproteobacteria</taxon>
        <taxon>Hyphomicrobiales</taxon>
        <taxon>Rhizobiaceae</taxon>
        <taxon>Georhizobium</taxon>
    </lineage>
</organism>
<name>A0A3S9B5U1_9HYPH</name>
<keyword evidence="2" id="KW-0012">Acyltransferase</keyword>
<dbReference type="OrthoDB" id="7925327at2"/>
<dbReference type="InterPro" id="IPR016181">
    <property type="entry name" value="Acyl_CoA_acyltransferase"/>
</dbReference>
<dbReference type="InterPro" id="IPR000182">
    <property type="entry name" value="GNAT_dom"/>
</dbReference>
<dbReference type="InterPro" id="IPR050832">
    <property type="entry name" value="Bact_Acetyltransf"/>
</dbReference>
<keyword evidence="5" id="KW-1185">Reference proteome</keyword>
<dbReference type="Proteomes" id="UP000268192">
    <property type="component" value="Chromosome"/>
</dbReference>
<dbReference type="SUPFAM" id="SSF55729">
    <property type="entry name" value="Acyl-CoA N-acyltransferases (Nat)"/>
    <property type="match status" value="1"/>
</dbReference>
<reference evidence="4 5" key="1">
    <citation type="submission" date="2018-09" db="EMBL/GenBank/DDBJ databases">
        <title>Marinorhizobium profundi gen. nov., sp. nov., isolated from a deep-sea sediment sample from the New Britain Trench and proposal of Marinorhizobiaceae fam. nov. in the order Rhizobiales of the class Alphaproteobacteria.</title>
        <authorList>
            <person name="Cao J."/>
        </authorList>
    </citation>
    <scope>NUCLEOTIDE SEQUENCE [LARGE SCALE GENOMIC DNA]</scope>
    <source>
        <strain evidence="4 5">WS11</strain>
    </source>
</reference>
<dbReference type="Gene3D" id="3.40.630.30">
    <property type="match status" value="1"/>
</dbReference>
<evidence type="ECO:0000256" key="1">
    <source>
        <dbReference type="ARBA" id="ARBA00022679"/>
    </source>
</evidence>
<proteinExistence type="predicted"/>
<dbReference type="AlphaFoldDB" id="A0A3S9B5U1"/>
<gene>
    <name evidence="4" type="ORF">D5400_14345</name>
</gene>
<dbReference type="EMBL" id="CP032509">
    <property type="protein sequence ID" value="AZN72300.1"/>
    <property type="molecule type" value="Genomic_DNA"/>
</dbReference>
<dbReference type="RefSeq" id="WP_126010617.1">
    <property type="nucleotide sequence ID" value="NZ_CP032509.1"/>
</dbReference>
<feature type="domain" description="N-acetyltransferase" evidence="3">
    <location>
        <begin position="2"/>
        <end position="163"/>
    </location>
</feature>
<sequence length="163" mass="18174">MFFVRTAMKADLPAVQTLLTETWHATYDTLYGVEKVAEITRSWHSVEALQTRLSRPQSEFLVADDGKRIGGMAYAARSDKDVVLLHQIYVHPSLQRQGIGRDLFAEIETCFDGAKRIRLEVEPENEAACAFYRAHGFVEVGRTENCGADGSGIPALVMEKPLT</sequence>
<evidence type="ECO:0000313" key="4">
    <source>
        <dbReference type="EMBL" id="AZN72300.1"/>
    </source>
</evidence>
<evidence type="ECO:0000256" key="2">
    <source>
        <dbReference type="ARBA" id="ARBA00023315"/>
    </source>
</evidence>